<dbReference type="STRING" id="1093900.A0A507BAZ9"/>
<dbReference type="Pfam" id="PF00106">
    <property type="entry name" value="adh_short"/>
    <property type="match status" value="1"/>
</dbReference>
<dbReference type="AlphaFoldDB" id="A0A507BAZ9"/>
<dbReference type="GeneID" id="41971502"/>
<evidence type="ECO:0008006" key="4">
    <source>
        <dbReference type="Google" id="ProtNLM"/>
    </source>
</evidence>
<gene>
    <name evidence="2" type="ORF">E0L32_004055</name>
</gene>
<keyword evidence="3" id="KW-1185">Reference proteome</keyword>
<organism evidence="2 3">
    <name type="scientific">Thyridium curvatum</name>
    <dbReference type="NCBI Taxonomy" id="1093900"/>
    <lineage>
        <taxon>Eukaryota</taxon>
        <taxon>Fungi</taxon>
        <taxon>Dikarya</taxon>
        <taxon>Ascomycota</taxon>
        <taxon>Pezizomycotina</taxon>
        <taxon>Sordariomycetes</taxon>
        <taxon>Sordariomycetidae</taxon>
        <taxon>Thyridiales</taxon>
        <taxon>Thyridiaceae</taxon>
        <taxon>Thyridium</taxon>
    </lineage>
</organism>
<dbReference type="GO" id="GO:0016491">
    <property type="term" value="F:oxidoreductase activity"/>
    <property type="evidence" value="ECO:0007669"/>
    <property type="project" value="TreeGrafter"/>
</dbReference>
<evidence type="ECO:0000313" key="2">
    <source>
        <dbReference type="EMBL" id="TPX16406.1"/>
    </source>
</evidence>
<name>A0A507BAZ9_9PEZI</name>
<dbReference type="GO" id="GO:0005737">
    <property type="term" value="C:cytoplasm"/>
    <property type="evidence" value="ECO:0007669"/>
    <property type="project" value="TreeGrafter"/>
</dbReference>
<dbReference type="InterPro" id="IPR051468">
    <property type="entry name" value="Fungal_SecMetab_SDRs"/>
</dbReference>
<dbReference type="Proteomes" id="UP000319257">
    <property type="component" value="Unassembled WGS sequence"/>
</dbReference>
<dbReference type="PANTHER" id="PTHR43544">
    <property type="entry name" value="SHORT-CHAIN DEHYDROGENASE/REDUCTASE"/>
    <property type="match status" value="1"/>
</dbReference>
<dbReference type="InterPro" id="IPR002347">
    <property type="entry name" value="SDR_fam"/>
</dbReference>
<comment type="caution">
    <text evidence="2">The sequence shown here is derived from an EMBL/GenBank/DDBJ whole genome shotgun (WGS) entry which is preliminary data.</text>
</comment>
<dbReference type="EMBL" id="SKBQ01000018">
    <property type="protein sequence ID" value="TPX16406.1"/>
    <property type="molecule type" value="Genomic_DNA"/>
</dbReference>
<dbReference type="RefSeq" id="XP_030998117.1">
    <property type="nucleotide sequence ID" value="XM_031138423.1"/>
</dbReference>
<evidence type="ECO:0000256" key="1">
    <source>
        <dbReference type="ARBA" id="ARBA00006484"/>
    </source>
</evidence>
<dbReference type="OrthoDB" id="1933717at2759"/>
<dbReference type="Gene3D" id="3.40.50.720">
    <property type="entry name" value="NAD(P)-binding Rossmann-like Domain"/>
    <property type="match status" value="1"/>
</dbReference>
<dbReference type="InParanoid" id="A0A507BAZ9"/>
<evidence type="ECO:0000313" key="3">
    <source>
        <dbReference type="Proteomes" id="UP000319257"/>
    </source>
</evidence>
<accession>A0A507BAZ9</accession>
<dbReference type="InterPro" id="IPR036291">
    <property type="entry name" value="NAD(P)-bd_dom_sf"/>
</dbReference>
<sequence>MASSDRTIVLITGGNSGIGFETVAALLKASANYHVIMAARSIEKAQKAVDEIKSLHGDALKGEVSLVRIDVTDIESVRAARQDVKSRFGRVDVLINNAGIIVTRECDTLTNLRETFETNAFGPAIVTEIFEPLLKKSSRPKIIYVSSGQGSMTLKLDPANPHRLLRGDFYRMSKSALNMLATSHRVHFAEWGCRVTAFDPGFCVSNLTGPEGRKMRIKNGARDPAEPARELVRIIEGKRDADWDKCGMMDVDGGISPW</sequence>
<dbReference type="PANTHER" id="PTHR43544:SF32">
    <property type="entry name" value="CHAIN DEHYDROGENASE, PUTATIVE (AFU_ORTHOLOGUE AFUA_5G01530)-RELATED"/>
    <property type="match status" value="1"/>
</dbReference>
<comment type="similarity">
    <text evidence="1">Belongs to the short-chain dehydrogenases/reductases (SDR) family.</text>
</comment>
<reference evidence="2 3" key="1">
    <citation type="submission" date="2019-06" db="EMBL/GenBank/DDBJ databases">
        <title>Draft genome sequence of the filamentous fungus Phialemoniopsis curvata isolated from diesel fuel.</title>
        <authorList>
            <person name="Varaljay V.A."/>
            <person name="Lyon W.J."/>
            <person name="Crouch A.L."/>
            <person name="Drake C.E."/>
            <person name="Hollomon J.M."/>
            <person name="Nadeau L.J."/>
            <person name="Nunn H.S."/>
            <person name="Stevenson B.S."/>
            <person name="Bojanowski C.L."/>
            <person name="Crookes-Goodson W.J."/>
        </authorList>
    </citation>
    <scope>NUCLEOTIDE SEQUENCE [LARGE SCALE GENOMIC DNA]</scope>
    <source>
        <strain evidence="2 3">D216</strain>
    </source>
</reference>
<protein>
    <recommendedName>
        <fullName evidence="4">Short chain dehydrogenase</fullName>
    </recommendedName>
</protein>
<dbReference type="SUPFAM" id="SSF51735">
    <property type="entry name" value="NAD(P)-binding Rossmann-fold domains"/>
    <property type="match status" value="1"/>
</dbReference>
<dbReference type="GO" id="GO:0019748">
    <property type="term" value="P:secondary metabolic process"/>
    <property type="evidence" value="ECO:0007669"/>
    <property type="project" value="TreeGrafter"/>
</dbReference>
<proteinExistence type="inferred from homology"/>
<dbReference type="PRINTS" id="PR00081">
    <property type="entry name" value="GDHRDH"/>
</dbReference>